<evidence type="ECO:0000313" key="4">
    <source>
        <dbReference type="Proteomes" id="UP000245783"/>
    </source>
</evidence>
<accession>A0A316W5W4</accession>
<dbReference type="RefSeq" id="XP_025372302.1">
    <property type="nucleotide sequence ID" value="XM_025513128.1"/>
</dbReference>
<gene>
    <name evidence="3" type="ORF">IE81DRAFT_320758</name>
</gene>
<reference evidence="3 4" key="1">
    <citation type="journal article" date="2018" name="Mol. Biol. Evol.">
        <title>Broad Genomic Sampling Reveals a Smut Pathogenic Ancestry of the Fungal Clade Ustilaginomycotina.</title>
        <authorList>
            <person name="Kijpornyongpan T."/>
            <person name="Mondo S.J."/>
            <person name="Barry K."/>
            <person name="Sandor L."/>
            <person name="Lee J."/>
            <person name="Lipzen A."/>
            <person name="Pangilinan J."/>
            <person name="LaButti K."/>
            <person name="Hainaut M."/>
            <person name="Henrissat B."/>
            <person name="Grigoriev I.V."/>
            <person name="Spatafora J.W."/>
            <person name="Aime M.C."/>
        </authorList>
    </citation>
    <scope>NUCLEOTIDE SEQUENCE [LARGE SCALE GENOMIC DNA]</scope>
    <source>
        <strain evidence="3 4">MCA 4658</strain>
    </source>
</reference>
<evidence type="ECO:0000256" key="1">
    <source>
        <dbReference type="SAM" id="MobiDB-lite"/>
    </source>
</evidence>
<dbReference type="OrthoDB" id="10303409at2759"/>
<name>A0A316W5W4_9BASI</name>
<keyword evidence="4" id="KW-1185">Reference proteome</keyword>
<dbReference type="PROSITE" id="PS51257">
    <property type="entry name" value="PROKAR_LIPOPROTEIN"/>
    <property type="match status" value="1"/>
</dbReference>
<sequence>MKLLRALAITSMLAVACVAAAPSLVERSPEPQGNRAPSRIQWRSEEAVEVEKREAFSGRPISWKRGPNPEADPRRPPNWKREANPAPEAEARRPPNWKRERKLGPVRLPAW</sequence>
<keyword evidence="2" id="KW-0732">Signal</keyword>
<dbReference type="EMBL" id="KZ819357">
    <property type="protein sequence ID" value="PWN45142.1"/>
    <property type="molecule type" value="Genomic_DNA"/>
</dbReference>
<dbReference type="AlphaFoldDB" id="A0A316W5W4"/>
<feature type="region of interest" description="Disordered" evidence="1">
    <location>
        <begin position="47"/>
        <end position="111"/>
    </location>
</feature>
<organism evidence="3 4">
    <name type="scientific">Ceraceosorus guamensis</name>
    <dbReference type="NCBI Taxonomy" id="1522189"/>
    <lineage>
        <taxon>Eukaryota</taxon>
        <taxon>Fungi</taxon>
        <taxon>Dikarya</taxon>
        <taxon>Basidiomycota</taxon>
        <taxon>Ustilaginomycotina</taxon>
        <taxon>Exobasidiomycetes</taxon>
        <taxon>Ceraceosorales</taxon>
        <taxon>Ceraceosoraceae</taxon>
        <taxon>Ceraceosorus</taxon>
    </lineage>
</organism>
<feature type="signal peptide" evidence="2">
    <location>
        <begin position="1"/>
        <end position="20"/>
    </location>
</feature>
<proteinExistence type="predicted"/>
<feature type="chain" id="PRO_5016234367" evidence="2">
    <location>
        <begin position="21"/>
        <end position="111"/>
    </location>
</feature>
<feature type="region of interest" description="Disordered" evidence="1">
    <location>
        <begin position="22"/>
        <end position="41"/>
    </location>
</feature>
<feature type="compositionally biased region" description="Basic and acidic residues" evidence="1">
    <location>
        <begin position="71"/>
        <end position="93"/>
    </location>
</feature>
<dbReference type="GeneID" id="37034998"/>
<feature type="compositionally biased region" description="Basic and acidic residues" evidence="1">
    <location>
        <begin position="47"/>
        <end position="56"/>
    </location>
</feature>
<evidence type="ECO:0000256" key="2">
    <source>
        <dbReference type="SAM" id="SignalP"/>
    </source>
</evidence>
<evidence type="ECO:0000313" key="3">
    <source>
        <dbReference type="EMBL" id="PWN45142.1"/>
    </source>
</evidence>
<dbReference type="Proteomes" id="UP000245783">
    <property type="component" value="Unassembled WGS sequence"/>
</dbReference>
<dbReference type="InParanoid" id="A0A316W5W4"/>
<protein>
    <submittedName>
        <fullName evidence="3">Uncharacterized protein</fullName>
    </submittedName>
</protein>